<name>A0A941EQH3_9ACTN</name>
<keyword evidence="1" id="KW-0547">Nucleotide-binding</keyword>
<dbReference type="GO" id="GO:0034040">
    <property type="term" value="F:ATPase-coupled lipid transmembrane transporter activity"/>
    <property type="evidence" value="ECO:0007669"/>
    <property type="project" value="TreeGrafter"/>
</dbReference>
<dbReference type="Gene3D" id="3.40.50.300">
    <property type="entry name" value="P-loop containing nucleotide triphosphate hydrolases"/>
    <property type="match status" value="1"/>
</dbReference>
<protein>
    <submittedName>
        <fullName evidence="6">ABC transporter ATP-binding protein</fullName>
    </submittedName>
</protein>
<reference evidence="6" key="1">
    <citation type="submission" date="2021-04" db="EMBL/GenBank/DDBJ databases">
        <title>Genome based classification of Actinospica acidithermotolerans sp. nov., an actinobacterium isolated from an Indonesian hot spring.</title>
        <authorList>
            <person name="Kusuma A.B."/>
            <person name="Putra K.E."/>
            <person name="Nafisah S."/>
            <person name="Loh J."/>
            <person name="Nouioui I."/>
            <person name="Goodfellow M."/>
        </authorList>
    </citation>
    <scope>NUCLEOTIDE SEQUENCE</scope>
    <source>
        <strain evidence="6">CSCA 57</strain>
    </source>
</reference>
<dbReference type="SUPFAM" id="SSF52540">
    <property type="entry name" value="P-loop containing nucleoside triphosphate hydrolases"/>
    <property type="match status" value="1"/>
</dbReference>
<dbReference type="InterPro" id="IPR027417">
    <property type="entry name" value="P-loop_NTPase"/>
</dbReference>
<feature type="domain" description="ABC transporter" evidence="5">
    <location>
        <begin position="350"/>
        <end position="593"/>
    </location>
</feature>
<dbReference type="InterPro" id="IPR039421">
    <property type="entry name" value="Type_1_exporter"/>
</dbReference>
<dbReference type="PROSITE" id="PS00211">
    <property type="entry name" value="ABC_TRANSPORTER_1"/>
    <property type="match status" value="1"/>
</dbReference>
<keyword evidence="4" id="KW-1133">Transmembrane helix</keyword>
<dbReference type="RefSeq" id="WP_212530576.1">
    <property type="nucleotide sequence ID" value="NZ_JAGSOG010000124.1"/>
</dbReference>
<proteinExistence type="predicted"/>
<dbReference type="PANTHER" id="PTHR24221:SF654">
    <property type="entry name" value="ATP-BINDING CASSETTE SUB-FAMILY B MEMBER 6"/>
    <property type="match status" value="1"/>
</dbReference>
<dbReference type="InterPro" id="IPR003593">
    <property type="entry name" value="AAA+_ATPase"/>
</dbReference>
<feature type="transmembrane region" description="Helical" evidence="4">
    <location>
        <begin position="139"/>
        <end position="160"/>
    </location>
</feature>
<organism evidence="6 7">
    <name type="scientific">Actinospica durhamensis</name>
    <dbReference type="NCBI Taxonomy" id="1508375"/>
    <lineage>
        <taxon>Bacteria</taxon>
        <taxon>Bacillati</taxon>
        <taxon>Actinomycetota</taxon>
        <taxon>Actinomycetes</taxon>
        <taxon>Catenulisporales</taxon>
        <taxon>Actinospicaceae</taxon>
        <taxon>Actinospica</taxon>
    </lineage>
</organism>
<keyword evidence="2 6" id="KW-0067">ATP-binding</keyword>
<dbReference type="InterPro" id="IPR017871">
    <property type="entry name" value="ABC_transporter-like_CS"/>
</dbReference>
<dbReference type="Proteomes" id="UP000675781">
    <property type="component" value="Unassembled WGS sequence"/>
</dbReference>
<feature type="transmembrane region" description="Helical" evidence="4">
    <location>
        <begin position="59"/>
        <end position="79"/>
    </location>
</feature>
<keyword evidence="7" id="KW-1185">Reference proteome</keyword>
<dbReference type="GO" id="GO:0016887">
    <property type="term" value="F:ATP hydrolysis activity"/>
    <property type="evidence" value="ECO:0007669"/>
    <property type="project" value="InterPro"/>
</dbReference>
<feature type="transmembrane region" description="Helical" evidence="4">
    <location>
        <begin position="21"/>
        <end position="47"/>
    </location>
</feature>
<evidence type="ECO:0000256" key="3">
    <source>
        <dbReference type="SAM" id="MobiDB-lite"/>
    </source>
</evidence>
<dbReference type="PANTHER" id="PTHR24221">
    <property type="entry name" value="ATP-BINDING CASSETTE SUB-FAMILY B"/>
    <property type="match status" value="1"/>
</dbReference>
<evidence type="ECO:0000256" key="2">
    <source>
        <dbReference type="ARBA" id="ARBA00022840"/>
    </source>
</evidence>
<accession>A0A941EQH3</accession>
<evidence type="ECO:0000259" key="5">
    <source>
        <dbReference type="PROSITE" id="PS50893"/>
    </source>
</evidence>
<comment type="caution">
    <text evidence="6">The sequence shown here is derived from an EMBL/GenBank/DDBJ whole genome shotgun (WGS) entry which is preliminary data.</text>
</comment>
<feature type="region of interest" description="Disordered" evidence="3">
    <location>
        <begin position="600"/>
        <end position="623"/>
    </location>
</feature>
<keyword evidence="4" id="KW-0812">Transmembrane</keyword>
<dbReference type="InterPro" id="IPR003439">
    <property type="entry name" value="ABC_transporter-like_ATP-bd"/>
</dbReference>
<feature type="transmembrane region" description="Helical" evidence="4">
    <location>
        <begin position="256"/>
        <end position="274"/>
    </location>
</feature>
<dbReference type="Pfam" id="PF00005">
    <property type="entry name" value="ABC_tran"/>
    <property type="match status" value="1"/>
</dbReference>
<evidence type="ECO:0000313" key="7">
    <source>
        <dbReference type="Proteomes" id="UP000675781"/>
    </source>
</evidence>
<evidence type="ECO:0000256" key="4">
    <source>
        <dbReference type="SAM" id="Phobius"/>
    </source>
</evidence>
<keyword evidence="4" id="KW-0472">Membrane</keyword>
<dbReference type="PROSITE" id="PS50893">
    <property type="entry name" value="ABC_TRANSPORTER_2"/>
    <property type="match status" value="1"/>
</dbReference>
<evidence type="ECO:0000313" key="6">
    <source>
        <dbReference type="EMBL" id="MBR7836087.1"/>
    </source>
</evidence>
<dbReference type="SMART" id="SM00382">
    <property type="entry name" value="AAA"/>
    <property type="match status" value="1"/>
</dbReference>
<evidence type="ECO:0000256" key="1">
    <source>
        <dbReference type="ARBA" id="ARBA00022741"/>
    </source>
</evidence>
<gene>
    <name evidence="6" type="ORF">KDL01_22615</name>
</gene>
<sequence>MRSIPALRGHSDLLAASGPSRLSALAGLQLVQAMFPVALVSAFSGVFEAVDRKAGPGRSGAVLSALLVLGVLLALQRLMELVVDPVQSRIARGIDVRLRDRVVRALYRPTTIEHSETSAMRGNLAVLGDDRRGHTPGNAIAAAVGLAAKILACCWCLAIVAERSPWAALIAALTLIVRRRLQQRSFGYIYASWSLIGAPARWYEYWRQFHIDPAAAKEIRVFGLADWSLGRFLSSAAARFEPVSRGRRRASRTSRLPFAVSAAGMFGALALVVGDHDLAGAGPVPALAAILTAWRLSEPAGENLAIEHARPVYRAATEVLAVSAKRAAAELEDAAPVVGIDAPAGPPPHIRFEQVDFHYPGTEITVLRGVDLDIRPGATIGVVGPNGAGKSTVTKLLARLYEPGAGRITVDGADLRGVDAAGWRGRIAVMPQNFVHYDLPLRSNVVLGAPERRHETAFVDAVLPRLGLEDLLAKLPDGWDTRLGAGGDGGVQLSGGEWQRVGLARAAFAVHAGRDIVVLDEPTAHLDAEAEALVLGQLGALAESATVIIVSHRLATIRRADRIVLLRAGRVAESGTHDELIALDGDYARMYAAQAEHYRADEDLDDADDPEDAGLEDVLEARR</sequence>
<dbReference type="GO" id="GO:0005524">
    <property type="term" value="F:ATP binding"/>
    <property type="evidence" value="ECO:0007669"/>
    <property type="project" value="UniProtKB-KW"/>
</dbReference>
<dbReference type="EMBL" id="JAGSOG010000124">
    <property type="protein sequence ID" value="MBR7836087.1"/>
    <property type="molecule type" value="Genomic_DNA"/>
</dbReference>
<feature type="compositionally biased region" description="Acidic residues" evidence="3">
    <location>
        <begin position="602"/>
        <end position="623"/>
    </location>
</feature>
<dbReference type="AlphaFoldDB" id="A0A941EQH3"/>